<organism evidence="1 2">
    <name type="scientific">Dallia pectoralis</name>
    <name type="common">Alaska blackfish</name>
    <dbReference type="NCBI Taxonomy" id="75939"/>
    <lineage>
        <taxon>Eukaryota</taxon>
        <taxon>Metazoa</taxon>
        <taxon>Chordata</taxon>
        <taxon>Craniata</taxon>
        <taxon>Vertebrata</taxon>
        <taxon>Euteleostomi</taxon>
        <taxon>Actinopterygii</taxon>
        <taxon>Neopterygii</taxon>
        <taxon>Teleostei</taxon>
        <taxon>Protacanthopterygii</taxon>
        <taxon>Esociformes</taxon>
        <taxon>Umbridae</taxon>
        <taxon>Dallia</taxon>
    </lineage>
</organism>
<proteinExistence type="predicted"/>
<gene>
    <name evidence="1" type="ORF">DPEC_G00058030</name>
</gene>
<evidence type="ECO:0000313" key="1">
    <source>
        <dbReference type="EMBL" id="KAJ8011421.1"/>
    </source>
</evidence>
<dbReference type="Proteomes" id="UP001157502">
    <property type="component" value="Chromosome 5"/>
</dbReference>
<comment type="caution">
    <text evidence="1">The sequence shown here is derived from an EMBL/GenBank/DDBJ whole genome shotgun (WGS) entry which is preliminary data.</text>
</comment>
<keyword evidence="2" id="KW-1185">Reference proteome</keyword>
<evidence type="ECO:0000313" key="2">
    <source>
        <dbReference type="Proteomes" id="UP001157502"/>
    </source>
</evidence>
<reference evidence="1" key="1">
    <citation type="submission" date="2021-05" db="EMBL/GenBank/DDBJ databases">
        <authorList>
            <person name="Pan Q."/>
            <person name="Jouanno E."/>
            <person name="Zahm M."/>
            <person name="Klopp C."/>
            <person name="Cabau C."/>
            <person name="Louis A."/>
            <person name="Berthelot C."/>
            <person name="Parey E."/>
            <person name="Roest Crollius H."/>
            <person name="Montfort J."/>
            <person name="Robinson-Rechavi M."/>
            <person name="Bouchez O."/>
            <person name="Lampietro C."/>
            <person name="Lopez Roques C."/>
            <person name="Donnadieu C."/>
            <person name="Postlethwait J."/>
            <person name="Bobe J."/>
            <person name="Dillon D."/>
            <person name="Chandos A."/>
            <person name="von Hippel F."/>
            <person name="Guiguen Y."/>
        </authorList>
    </citation>
    <scope>NUCLEOTIDE SEQUENCE</scope>
    <source>
        <strain evidence="1">YG-Jan2019</strain>
    </source>
</reference>
<dbReference type="EMBL" id="CM055732">
    <property type="protein sequence ID" value="KAJ8011421.1"/>
    <property type="molecule type" value="Genomic_DNA"/>
</dbReference>
<protein>
    <submittedName>
        <fullName evidence="1">Uncharacterized protein</fullName>
    </submittedName>
</protein>
<name>A0ACC2H6P6_DALPE</name>
<accession>A0ACC2H6P6</accession>
<sequence length="161" mass="17931">MRYKFGTGTRLFVTDQKIQEPKLTVYPASTTEPHGKTTLLCLARDMIPDLVKISWKMEDGSGQIVDVPQEEGEVLEQMGEGQTTSMIIIDKEKADVNKYICSVKHEGCNKPDTESVHTSLNLASLTYTVMIVKTLVYCCGLTILIQLRNTRSLSELSANSK</sequence>